<dbReference type="EMBL" id="GG679735">
    <property type="protein sequence ID" value="EER07784.1"/>
    <property type="molecule type" value="Genomic_DNA"/>
</dbReference>
<sequence length="248" mass="28790">MKFFNTFVSVTSVLPLIVEANKNTLFEYLMCEQNPEEGGFVKRQFEDEILCWSKTTELGRQMHLISGFESMIQERPSIESYAVQRVKGSFMHTTRPSTFTLKNSFTYREHLWPTGPHTLTQDRERDLVKVVLVDENPPSELSLDLTRVQPLLPEDKSVRNVSLYGDTDKTIKVLLRDPREGDKKVFLLARERSHGSTHHVELEVDGYLLTSPVGNFKGTFYILRIEEREYVILLAQFSDRGEKRIKLF</sequence>
<protein>
    <submittedName>
        <fullName evidence="2">Uncharacterized protein</fullName>
    </submittedName>
</protein>
<dbReference type="OrthoDB" id="434540at2759"/>
<organism evidence="3">
    <name type="scientific">Perkinsus marinus (strain ATCC 50983 / TXsc)</name>
    <dbReference type="NCBI Taxonomy" id="423536"/>
    <lineage>
        <taxon>Eukaryota</taxon>
        <taxon>Sar</taxon>
        <taxon>Alveolata</taxon>
        <taxon>Perkinsozoa</taxon>
        <taxon>Perkinsea</taxon>
        <taxon>Perkinsida</taxon>
        <taxon>Perkinsidae</taxon>
        <taxon>Perkinsus</taxon>
    </lineage>
</organism>
<dbReference type="OMA" id="FEYLMCE"/>
<keyword evidence="3" id="KW-1185">Reference proteome</keyword>
<dbReference type="Proteomes" id="UP000007800">
    <property type="component" value="Unassembled WGS sequence"/>
</dbReference>
<gene>
    <name evidence="2" type="ORF">Pmar_PMAR015615</name>
</gene>
<feature type="signal peptide" evidence="1">
    <location>
        <begin position="1"/>
        <end position="20"/>
    </location>
</feature>
<name>C5L659_PERM5</name>
<keyword evidence="1" id="KW-0732">Signal</keyword>
<evidence type="ECO:0000313" key="3">
    <source>
        <dbReference type="Proteomes" id="UP000007800"/>
    </source>
</evidence>
<dbReference type="RefSeq" id="XP_002775968.1">
    <property type="nucleotide sequence ID" value="XM_002775922.1"/>
</dbReference>
<dbReference type="InParanoid" id="C5L659"/>
<accession>C5L659</accession>
<dbReference type="GeneID" id="9042737"/>
<dbReference type="AlphaFoldDB" id="C5L659"/>
<evidence type="ECO:0000256" key="1">
    <source>
        <dbReference type="SAM" id="SignalP"/>
    </source>
</evidence>
<feature type="chain" id="PRO_5002952298" evidence="1">
    <location>
        <begin position="21"/>
        <end position="248"/>
    </location>
</feature>
<proteinExistence type="predicted"/>
<evidence type="ECO:0000313" key="2">
    <source>
        <dbReference type="EMBL" id="EER07784.1"/>
    </source>
</evidence>
<reference evidence="2 3" key="1">
    <citation type="submission" date="2008-07" db="EMBL/GenBank/DDBJ databases">
        <authorList>
            <person name="El-Sayed N."/>
            <person name="Caler E."/>
            <person name="Inman J."/>
            <person name="Amedeo P."/>
            <person name="Hass B."/>
            <person name="Wortman J."/>
        </authorList>
    </citation>
    <scope>NUCLEOTIDE SEQUENCE [LARGE SCALE GENOMIC DNA]</scope>
    <source>
        <strain evidence="3">ATCC 50983 / TXsc</strain>
    </source>
</reference>